<feature type="compositionally biased region" description="Polar residues" evidence="1">
    <location>
        <begin position="127"/>
        <end position="143"/>
    </location>
</feature>
<dbReference type="Proteomes" id="UP000567179">
    <property type="component" value="Unassembled WGS sequence"/>
</dbReference>
<keyword evidence="3" id="KW-1185">Reference proteome</keyword>
<gene>
    <name evidence="2" type="ORF">D9619_010933</name>
</gene>
<comment type="caution">
    <text evidence="2">The sequence shown here is derived from an EMBL/GenBank/DDBJ whole genome shotgun (WGS) entry which is preliminary data.</text>
</comment>
<feature type="compositionally biased region" description="Polar residues" evidence="1">
    <location>
        <begin position="72"/>
        <end position="86"/>
    </location>
</feature>
<accession>A0A8H5B8V4</accession>
<feature type="region of interest" description="Disordered" evidence="1">
    <location>
        <begin position="340"/>
        <end position="368"/>
    </location>
</feature>
<dbReference type="EMBL" id="JAACJJ010000030">
    <property type="protein sequence ID" value="KAF5318648.1"/>
    <property type="molecule type" value="Genomic_DNA"/>
</dbReference>
<reference evidence="2 3" key="1">
    <citation type="journal article" date="2020" name="ISME J.">
        <title>Uncovering the hidden diversity of litter-decomposition mechanisms in mushroom-forming fungi.</title>
        <authorList>
            <person name="Floudas D."/>
            <person name="Bentzer J."/>
            <person name="Ahren D."/>
            <person name="Johansson T."/>
            <person name="Persson P."/>
            <person name="Tunlid A."/>
        </authorList>
    </citation>
    <scope>NUCLEOTIDE SEQUENCE [LARGE SCALE GENOMIC DNA]</scope>
    <source>
        <strain evidence="2 3">CBS 101986</strain>
    </source>
</reference>
<feature type="compositionally biased region" description="Polar residues" evidence="1">
    <location>
        <begin position="49"/>
        <end position="62"/>
    </location>
</feature>
<dbReference type="OrthoDB" id="3065452at2759"/>
<organism evidence="2 3">
    <name type="scientific">Psilocybe cf. subviscida</name>
    <dbReference type="NCBI Taxonomy" id="2480587"/>
    <lineage>
        <taxon>Eukaryota</taxon>
        <taxon>Fungi</taxon>
        <taxon>Dikarya</taxon>
        <taxon>Basidiomycota</taxon>
        <taxon>Agaricomycotina</taxon>
        <taxon>Agaricomycetes</taxon>
        <taxon>Agaricomycetidae</taxon>
        <taxon>Agaricales</taxon>
        <taxon>Agaricineae</taxon>
        <taxon>Strophariaceae</taxon>
        <taxon>Psilocybe</taxon>
    </lineage>
</organism>
<feature type="region of interest" description="Disordered" evidence="1">
    <location>
        <begin position="23"/>
        <end position="90"/>
    </location>
</feature>
<protein>
    <submittedName>
        <fullName evidence="2">Uncharacterized protein</fullName>
    </submittedName>
</protein>
<dbReference type="AlphaFoldDB" id="A0A8H5B8V4"/>
<sequence length="368" mass="40568">MSSLFNAIEAISSSSFSIDSLFDAPGTSDETRYNIRTSNSNDLHDQSRGSRNVSNSPHNSAASLVHPATGLPHTTFSAPSENTAQSRPHRAWEAGYQSPFAQTLYHPIQPSPTPPSSLRPSPLAEGPSTSQRSEGMPQRTSSYRPRIRKVVTKEITLNDNDVSAMVTLGLSPFMVNQDPIANQNRFVRNECILARQFLQLRRVTADADVRHSQTERDIYNHLGQHKAALNQVANESGPVTWTSDRTGPHSARTDPDFLALEKAHQETCARLDALSRQVAEYSRSMHLALNDLTQRLEQIIHTGAYLANPEANPRSPTATASLSPLLLSANASNLRRRWDSSGDSILESPSTLPPPTPEFRNQHLSRPQ</sequence>
<feature type="region of interest" description="Disordered" evidence="1">
    <location>
        <begin position="104"/>
        <end position="146"/>
    </location>
</feature>
<proteinExistence type="predicted"/>
<name>A0A8H5B8V4_9AGAR</name>
<evidence type="ECO:0000313" key="3">
    <source>
        <dbReference type="Proteomes" id="UP000567179"/>
    </source>
</evidence>
<evidence type="ECO:0000313" key="2">
    <source>
        <dbReference type="EMBL" id="KAF5318648.1"/>
    </source>
</evidence>
<evidence type="ECO:0000256" key="1">
    <source>
        <dbReference type="SAM" id="MobiDB-lite"/>
    </source>
</evidence>